<gene>
    <name evidence="1" type="ORF">Mgra_00004691</name>
</gene>
<accession>A0A8S9ZRC6</accession>
<protein>
    <submittedName>
        <fullName evidence="1">Uncharacterized protein</fullName>
    </submittedName>
</protein>
<sequence length="512" mass="59966">MVILCCSFSTQRFVFKYLISIRSLSAISSINVRSGNRSLQNISLQDMVKGDGNGLHWSESFRLWNCYQPSHNEPYIGSSTNASMSQNYVEVSHNQQEVEIQNWWSVSRVTPIGEHGRLRNNHLVDKQSLQNLNKSYSHDQSPSQMGRKDESDLRLGHGKLLDPQHELREICYSLNNILFNEYTKDVNNLKTILVLADKMRESKVNKTPLLDLINRLGFKKEYHYLIPPLYNAFMKSPEVNEYSNRAEILLPAIAYAFQSTDQIKDVHLLFKQIHYLLERNKNPEYMDLLRFFVQIKFKSFIYELKQGIENKHLKSIFSALQIEEMASSLRECYPSPLTDSIDYVFRTKMGDDCTLHLYRAFLNEPSEFNLFADRIHIFFPWIIELLNENKHEKIPRPVLMNVLVKLLKMDLNSDHRLLPNFMVNILHNELGNLFDYACINRKFNISQIVWVYCKSNDMLYKFNSYSLFLFALHMWMNGSKKEARVVANVLQSRILFISKSSKDKVNGKLINK</sequence>
<keyword evidence="2" id="KW-1185">Reference proteome</keyword>
<evidence type="ECO:0000313" key="2">
    <source>
        <dbReference type="Proteomes" id="UP000605970"/>
    </source>
</evidence>
<reference evidence="1" key="1">
    <citation type="journal article" date="2020" name="Ecol. Evol.">
        <title>Genome structure and content of the rice root-knot nematode (Meloidogyne graminicola).</title>
        <authorList>
            <person name="Phan N.T."/>
            <person name="Danchin E.G.J."/>
            <person name="Klopp C."/>
            <person name="Perfus-Barbeoch L."/>
            <person name="Kozlowski D.K."/>
            <person name="Koutsovoulos G.D."/>
            <person name="Lopez-Roques C."/>
            <person name="Bouchez O."/>
            <person name="Zahm M."/>
            <person name="Besnard G."/>
            <person name="Bellafiore S."/>
        </authorList>
    </citation>
    <scope>NUCLEOTIDE SEQUENCE</scope>
    <source>
        <strain evidence="1">VN-18</strain>
    </source>
</reference>
<evidence type="ECO:0000313" key="1">
    <source>
        <dbReference type="EMBL" id="KAF7635970.1"/>
    </source>
</evidence>
<dbReference type="Proteomes" id="UP000605970">
    <property type="component" value="Unassembled WGS sequence"/>
</dbReference>
<name>A0A8S9ZRC6_9BILA</name>
<dbReference type="OrthoDB" id="5905424at2759"/>
<comment type="caution">
    <text evidence="1">The sequence shown here is derived from an EMBL/GenBank/DDBJ whole genome shotgun (WGS) entry which is preliminary data.</text>
</comment>
<proteinExistence type="predicted"/>
<dbReference type="AlphaFoldDB" id="A0A8S9ZRC6"/>
<organism evidence="1 2">
    <name type="scientific">Meloidogyne graminicola</name>
    <dbReference type="NCBI Taxonomy" id="189291"/>
    <lineage>
        <taxon>Eukaryota</taxon>
        <taxon>Metazoa</taxon>
        <taxon>Ecdysozoa</taxon>
        <taxon>Nematoda</taxon>
        <taxon>Chromadorea</taxon>
        <taxon>Rhabditida</taxon>
        <taxon>Tylenchina</taxon>
        <taxon>Tylenchomorpha</taxon>
        <taxon>Tylenchoidea</taxon>
        <taxon>Meloidogynidae</taxon>
        <taxon>Meloidogyninae</taxon>
        <taxon>Meloidogyne</taxon>
    </lineage>
</organism>
<dbReference type="EMBL" id="JABEBT010000036">
    <property type="protein sequence ID" value="KAF7635970.1"/>
    <property type="molecule type" value="Genomic_DNA"/>
</dbReference>